<dbReference type="InterPro" id="IPR020568">
    <property type="entry name" value="Ribosomal_Su5_D2-typ_SF"/>
</dbReference>
<dbReference type="GO" id="GO:0016887">
    <property type="term" value="F:ATP hydrolysis activity"/>
    <property type="evidence" value="ECO:0007669"/>
    <property type="project" value="InterPro"/>
</dbReference>
<feature type="binding site" evidence="5">
    <location>
        <position position="103"/>
    </location>
    <ligand>
        <name>ATP</name>
        <dbReference type="ChEBI" id="CHEBI:30616"/>
    </ligand>
</feature>
<dbReference type="Pfam" id="PF00183">
    <property type="entry name" value="HSP90"/>
    <property type="match status" value="1"/>
</dbReference>
<gene>
    <name evidence="9" type="ORF">FWILDA_LOCUS8990</name>
</gene>
<dbReference type="PRINTS" id="PR00775">
    <property type="entry name" value="HEATSHOCK90"/>
</dbReference>
<dbReference type="InterPro" id="IPR020575">
    <property type="entry name" value="Hsp90_N"/>
</dbReference>
<feature type="chain" id="PRO_5040880381" evidence="7">
    <location>
        <begin position="29"/>
        <end position="778"/>
    </location>
</feature>
<organism evidence="9 10">
    <name type="scientific">Funneliformis geosporum</name>
    <dbReference type="NCBI Taxonomy" id="1117311"/>
    <lineage>
        <taxon>Eukaryota</taxon>
        <taxon>Fungi</taxon>
        <taxon>Fungi incertae sedis</taxon>
        <taxon>Mucoromycota</taxon>
        <taxon>Glomeromycotina</taxon>
        <taxon>Glomeromycetes</taxon>
        <taxon>Glomerales</taxon>
        <taxon>Glomeraceae</taxon>
        <taxon>Funneliformis</taxon>
    </lineage>
</organism>
<evidence type="ECO:0000313" key="9">
    <source>
        <dbReference type="EMBL" id="CAI2179241.1"/>
    </source>
</evidence>
<protein>
    <submittedName>
        <fullName evidence="9">9595_t:CDS:1</fullName>
    </submittedName>
</protein>
<dbReference type="Gene3D" id="3.30.230.80">
    <property type="match status" value="1"/>
</dbReference>
<dbReference type="Gene3D" id="1.20.120.790">
    <property type="entry name" value="Heat shock protein 90, C-terminal domain"/>
    <property type="match status" value="1"/>
</dbReference>
<feature type="compositionally biased region" description="Basic and acidic residues" evidence="6">
    <location>
        <begin position="765"/>
        <end position="778"/>
    </location>
</feature>
<dbReference type="OrthoDB" id="28737at2759"/>
<keyword evidence="10" id="KW-1185">Reference proteome</keyword>
<sequence>MKSKIWLLLLISCLVSFILFSSNNVVFAEEGGEQEDSVKQVINDSEEAPKLVIQGENRFGFTEEEADKIKATEEKYTFETEVSRLMKLIINSLYKTREIFLRELISNASDAIDKIRFMSLTDPNALSAAPVLNITIWADKENKVLTISDSGIGMTKKQLKENLGTIAKSGTSEFLSAMEDKKADMNLIGQFGVGFYSVFLVADKVIVTTKNNEDKQYIWESQAVNDYTIAEDPRGNTLGRGTQIKLYLKDDALEFLEDGVLRSLILKYSEFINFPIWLWTKQTQVVEPEIVDVPDKPEEEKKEKKTETIEVPGWELMNTQKPIWSRDPKNVTELEYENFYMSFAKDNNPPIAWTHFKAEGEVEFKAIVYIPSKAPEGLFQKVQDYARNVKLFVKRVFITDEFLDFVPKYLGFIRAIIDADDLPLNVSRETLQQHRTLQLIRKRIIKKCLELIADLTKDDEKYEKFLSEFGTSLKIGAIEDNKNRKKIAQILKFPSSYKGANSTTLDDYISRMKKGQDKMYFITGGSVEEVQNSPFVEGLVARGFEVLYMVEPIDEMLVQHMPGHGGKMFQNVAKGDFKFGDEDLVESQKLKSKFVKLIDHMQATLIDQVEKIEVSTRLTTSPCAVVATDWGWTGNMEKIMAAQAFKQENPLLKEFYAKQKKILEINPNHPLIIGLFDKAENDAFDANTKEMVRVLYETTLIRSGYSLKDNLGYASRVEKILRTNLGVDLNAKAEVNVTPAEEADKDEEKKDNVETEDLFEEQDHDESTDPTKPSRDEL</sequence>
<dbReference type="AlphaFoldDB" id="A0A9W4WU76"/>
<dbReference type="Proteomes" id="UP001153678">
    <property type="component" value="Unassembled WGS sequence"/>
</dbReference>
<dbReference type="SMART" id="SM00387">
    <property type="entry name" value="HATPase_c"/>
    <property type="match status" value="1"/>
</dbReference>
<dbReference type="PIRSF" id="PIRSF002583">
    <property type="entry name" value="Hsp90"/>
    <property type="match status" value="1"/>
</dbReference>
<evidence type="ECO:0000256" key="7">
    <source>
        <dbReference type="SAM" id="SignalP"/>
    </source>
</evidence>
<keyword evidence="2 5" id="KW-0547">Nucleotide-binding</keyword>
<dbReference type="Gene3D" id="3.30.565.10">
    <property type="entry name" value="Histidine kinase-like ATPase, C-terminal domain"/>
    <property type="match status" value="1"/>
</dbReference>
<evidence type="ECO:0000256" key="3">
    <source>
        <dbReference type="ARBA" id="ARBA00022840"/>
    </source>
</evidence>
<dbReference type="SUPFAM" id="SSF55874">
    <property type="entry name" value="ATPase domain of HSP90 chaperone/DNA topoisomerase II/histidine kinase"/>
    <property type="match status" value="1"/>
</dbReference>
<dbReference type="Pfam" id="PF13589">
    <property type="entry name" value="HATPase_c_3"/>
    <property type="match status" value="1"/>
</dbReference>
<proteinExistence type="inferred from homology"/>
<evidence type="ECO:0000256" key="6">
    <source>
        <dbReference type="SAM" id="MobiDB-lite"/>
    </source>
</evidence>
<feature type="binding site" evidence="5">
    <location>
        <position position="242"/>
    </location>
    <ligand>
        <name>ATP</name>
        <dbReference type="ChEBI" id="CHEBI:30616"/>
    </ligand>
</feature>
<accession>A0A9W4WU76</accession>
<dbReference type="SUPFAM" id="SSF54211">
    <property type="entry name" value="Ribosomal protein S5 domain 2-like"/>
    <property type="match status" value="1"/>
</dbReference>
<dbReference type="InterPro" id="IPR036890">
    <property type="entry name" value="HATPase_C_sf"/>
</dbReference>
<feature type="binding site" evidence="5">
    <location>
        <begin position="169"/>
        <end position="170"/>
    </location>
    <ligand>
        <name>ATP</name>
        <dbReference type="ChEBI" id="CHEBI:30616"/>
    </ligand>
</feature>
<dbReference type="SUPFAM" id="SSF110942">
    <property type="entry name" value="HSP90 C-terminal domain"/>
    <property type="match status" value="1"/>
</dbReference>
<dbReference type="GO" id="GO:0140662">
    <property type="term" value="F:ATP-dependent protein folding chaperone"/>
    <property type="evidence" value="ECO:0007669"/>
    <property type="project" value="InterPro"/>
</dbReference>
<feature type="domain" description="Histidine kinase/HSP90-like ATPase" evidence="8">
    <location>
        <begin position="96"/>
        <end position="252"/>
    </location>
</feature>
<keyword evidence="7" id="KW-0732">Signal</keyword>
<dbReference type="HAMAP" id="MF_00505">
    <property type="entry name" value="HSP90"/>
    <property type="match status" value="1"/>
</dbReference>
<comment type="caution">
    <text evidence="9">The sequence shown here is derived from an EMBL/GenBank/DDBJ whole genome shotgun (WGS) entry which is preliminary data.</text>
</comment>
<dbReference type="Gene3D" id="3.40.50.11260">
    <property type="match status" value="1"/>
</dbReference>
<dbReference type="InterPro" id="IPR037196">
    <property type="entry name" value="HSP90_C"/>
</dbReference>
<feature type="binding site" evidence="5">
    <location>
        <position position="107"/>
    </location>
    <ligand>
        <name>ATP</name>
        <dbReference type="ChEBI" id="CHEBI:30616"/>
    </ligand>
</feature>
<dbReference type="GO" id="GO:0051082">
    <property type="term" value="F:unfolded protein binding"/>
    <property type="evidence" value="ECO:0007669"/>
    <property type="project" value="InterPro"/>
</dbReference>
<keyword evidence="3 5" id="KW-0067">ATP-binding</keyword>
<dbReference type="NCBIfam" id="NF003555">
    <property type="entry name" value="PRK05218.1"/>
    <property type="match status" value="1"/>
</dbReference>
<dbReference type="FunFam" id="3.30.565.10:FF:000005">
    <property type="entry name" value="Heat shock protein 90"/>
    <property type="match status" value="1"/>
</dbReference>
<evidence type="ECO:0000256" key="1">
    <source>
        <dbReference type="ARBA" id="ARBA00008239"/>
    </source>
</evidence>
<dbReference type="GO" id="GO:0005524">
    <property type="term" value="F:ATP binding"/>
    <property type="evidence" value="ECO:0007669"/>
    <property type="project" value="UniProtKB-KW"/>
</dbReference>
<feature type="binding site" evidence="5">
    <location>
        <position position="168"/>
    </location>
    <ligand>
        <name>ATP</name>
        <dbReference type="ChEBI" id="CHEBI:30616"/>
    </ligand>
</feature>
<evidence type="ECO:0000313" key="10">
    <source>
        <dbReference type="Proteomes" id="UP001153678"/>
    </source>
</evidence>
<reference evidence="9" key="1">
    <citation type="submission" date="2022-08" db="EMBL/GenBank/DDBJ databases">
        <authorList>
            <person name="Kallberg Y."/>
            <person name="Tangrot J."/>
            <person name="Rosling A."/>
        </authorList>
    </citation>
    <scope>NUCLEOTIDE SEQUENCE</scope>
    <source>
        <strain evidence="9">Wild A</strain>
    </source>
</reference>
<feature type="region of interest" description="Disordered" evidence="6">
    <location>
        <begin position="735"/>
        <end position="778"/>
    </location>
</feature>
<evidence type="ECO:0000259" key="8">
    <source>
        <dbReference type="SMART" id="SM00387"/>
    </source>
</evidence>
<evidence type="ECO:0000256" key="2">
    <source>
        <dbReference type="ARBA" id="ARBA00022741"/>
    </source>
</evidence>
<comment type="similarity">
    <text evidence="1">Belongs to the heat shock protein 90 family.</text>
</comment>
<dbReference type="InterPro" id="IPR001404">
    <property type="entry name" value="Hsp90_fam"/>
</dbReference>
<evidence type="ECO:0000256" key="4">
    <source>
        <dbReference type="ARBA" id="ARBA00023186"/>
    </source>
</evidence>
<feature type="binding site" evidence="5">
    <location>
        <position position="428"/>
    </location>
    <ligand>
        <name>ATP</name>
        <dbReference type="ChEBI" id="CHEBI:30616"/>
    </ligand>
</feature>
<feature type="binding site" evidence="5">
    <location>
        <begin position="190"/>
        <end position="195"/>
    </location>
    <ligand>
        <name>ATP</name>
        <dbReference type="ChEBI" id="CHEBI:30616"/>
    </ligand>
</feature>
<evidence type="ECO:0000256" key="5">
    <source>
        <dbReference type="PIRSR" id="PIRSR002583-1"/>
    </source>
</evidence>
<dbReference type="PANTHER" id="PTHR11528">
    <property type="entry name" value="HEAT SHOCK PROTEIN 90 FAMILY MEMBER"/>
    <property type="match status" value="1"/>
</dbReference>
<feature type="binding site" evidence="5">
    <location>
        <position position="149"/>
    </location>
    <ligand>
        <name>ATP</name>
        <dbReference type="ChEBI" id="CHEBI:30616"/>
    </ligand>
</feature>
<dbReference type="EMBL" id="CAMKVN010002030">
    <property type="protein sequence ID" value="CAI2179241.1"/>
    <property type="molecule type" value="Genomic_DNA"/>
</dbReference>
<dbReference type="FunFam" id="3.30.230.80:FF:000001">
    <property type="entry name" value="Heat shock protein 90 alpha"/>
    <property type="match status" value="1"/>
</dbReference>
<feature type="binding site" evidence="5">
    <location>
        <position position="162"/>
    </location>
    <ligand>
        <name>ATP</name>
        <dbReference type="ChEBI" id="CHEBI:30616"/>
    </ligand>
</feature>
<dbReference type="CDD" id="cd16927">
    <property type="entry name" value="HATPase_Hsp90-like"/>
    <property type="match status" value="1"/>
</dbReference>
<feature type="binding site" evidence="5">
    <location>
        <position position="154"/>
    </location>
    <ligand>
        <name>ATP</name>
        <dbReference type="ChEBI" id="CHEBI:30616"/>
    </ligand>
</feature>
<feature type="signal peptide" evidence="7">
    <location>
        <begin position="1"/>
        <end position="28"/>
    </location>
</feature>
<keyword evidence="4" id="KW-0143">Chaperone</keyword>
<name>A0A9W4WU76_9GLOM</name>
<feature type="compositionally biased region" description="Acidic residues" evidence="6">
    <location>
        <begin position="754"/>
        <end position="764"/>
    </location>
</feature>
<dbReference type="InterPro" id="IPR003594">
    <property type="entry name" value="HATPase_dom"/>
</dbReference>